<feature type="non-terminal residue" evidence="2">
    <location>
        <position position="1"/>
    </location>
</feature>
<feature type="region of interest" description="Disordered" evidence="1">
    <location>
        <begin position="1"/>
        <end position="48"/>
    </location>
</feature>
<dbReference type="AlphaFoldDB" id="A0A0G4MY49"/>
<protein>
    <submittedName>
        <fullName evidence="2">Uncharacterized protein</fullName>
    </submittedName>
</protein>
<evidence type="ECO:0000313" key="3">
    <source>
        <dbReference type="Proteomes" id="UP000045706"/>
    </source>
</evidence>
<evidence type="ECO:0000313" key="2">
    <source>
        <dbReference type="EMBL" id="CRK39271.1"/>
    </source>
</evidence>
<feature type="non-terminal residue" evidence="2">
    <location>
        <position position="48"/>
    </location>
</feature>
<feature type="compositionally biased region" description="Low complexity" evidence="1">
    <location>
        <begin position="1"/>
        <end position="10"/>
    </location>
</feature>
<evidence type="ECO:0000256" key="1">
    <source>
        <dbReference type="SAM" id="MobiDB-lite"/>
    </source>
</evidence>
<reference evidence="3" key="1">
    <citation type="submission" date="2015-05" db="EMBL/GenBank/DDBJ databases">
        <authorList>
            <person name="Fogelqvist Johan"/>
        </authorList>
    </citation>
    <scope>NUCLEOTIDE SEQUENCE [LARGE SCALE GENOMIC DNA]</scope>
</reference>
<organism evidence="2 3">
    <name type="scientific">Verticillium longisporum</name>
    <name type="common">Verticillium dahliae var. longisporum</name>
    <dbReference type="NCBI Taxonomy" id="100787"/>
    <lineage>
        <taxon>Eukaryota</taxon>
        <taxon>Fungi</taxon>
        <taxon>Dikarya</taxon>
        <taxon>Ascomycota</taxon>
        <taxon>Pezizomycotina</taxon>
        <taxon>Sordariomycetes</taxon>
        <taxon>Hypocreomycetidae</taxon>
        <taxon>Glomerellales</taxon>
        <taxon>Plectosphaerellaceae</taxon>
        <taxon>Verticillium</taxon>
    </lineage>
</organism>
<dbReference type="Proteomes" id="UP000045706">
    <property type="component" value="Unassembled WGS sequence"/>
</dbReference>
<sequence length="48" mass="5578">EEAEAQAAQVREQRKGKFSQLANLNQRDQQLYNGNSLNFEPRPDEEET</sequence>
<dbReference type="EMBL" id="CVQI01031719">
    <property type="protein sequence ID" value="CRK39271.1"/>
    <property type="molecule type" value="Genomic_DNA"/>
</dbReference>
<feature type="compositionally biased region" description="Polar residues" evidence="1">
    <location>
        <begin position="20"/>
        <end position="38"/>
    </location>
</feature>
<proteinExistence type="predicted"/>
<name>A0A0G4MY49_VERLO</name>
<gene>
    <name evidence="2" type="ORF">BN1723_004529</name>
</gene>
<accession>A0A0G4MY49</accession>